<keyword evidence="15" id="KW-1185">Reference proteome</keyword>
<sequence length="475" mass="51323">MTAAPVHPEPIRARPMAPAVGQTVRQQLRFGGWLALSAVSALSLASLGAQAGQNLGSKTPYAPRQDVARYEVAPAGYAPVAVELVARHGSRGLTKPGSDEAALGLWQQAEGAEALTPLGRRFGADLKRFIDAQRLLGYGNLSQLGIEEHEQLARRMVARMPTLFAVGPEVQVLSSGVDRAVDSSRSFAAELQRAAPRARVPADWGSDRFLLYFHKLDAQRDVADSPERRATLQRSQDYQAWLRGPVLAEQQQRIDADPRLPEAAHAVLTALYTEGFVAGVAEPLAAARDVMDVRGAAAGLRRELGGELPDYVPASAAAVFIAADDAEDFYRKGPGLLEAGPVTYAIATQLLDDMLDRLATADGAVLRFAHAEIISPLVSALGIAGVHQPQPLSQPYDYGNNPWRSETVIPMAANVQWEVWQANGGERLVRMLFNEAEADFKSACDAARLKPGSHFYRVTALVACYRPTARELDRP</sequence>
<dbReference type="EC" id="3.1.3.62" evidence="4"/>
<evidence type="ECO:0000256" key="3">
    <source>
        <dbReference type="ARBA" id="ARBA00012976"/>
    </source>
</evidence>
<dbReference type="InterPro" id="IPR000560">
    <property type="entry name" value="His_Pase_clade-2"/>
</dbReference>
<dbReference type="Pfam" id="PF00328">
    <property type="entry name" value="His_Phos_2"/>
    <property type="match status" value="1"/>
</dbReference>
<evidence type="ECO:0000256" key="2">
    <source>
        <dbReference type="ARBA" id="ARBA00008422"/>
    </source>
</evidence>
<comment type="catalytic activity">
    <reaction evidence="11">
        <text>1D-myo-inositol 1,2,4,5,6-pentakisphosphate + H2O = 1D-myo-inositol 1,2,5,6-tetrakisphosphate + phosphate</text>
        <dbReference type="Rhea" id="RHEA:77115"/>
        <dbReference type="ChEBI" id="CHEBI:15377"/>
        <dbReference type="ChEBI" id="CHEBI:43474"/>
        <dbReference type="ChEBI" id="CHEBI:57798"/>
        <dbReference type="ChEBI" id="CHEBI:195535"/>
        <dbReference type="EC" id="3.1.3.62"/>
    </reaction>
    <physiologicalReaction direction="left-to-right" evidence="11">
        <dbReference type="Rhea" id="RHEA:77116"/>
    </physiologicalReaction>
</comment>
<comment type="subcellular location">
    <subcellularLocation>
        <location evidence="1">Membrane</location>
    </subcellularLocation>
</comment>
<evidence type="ECO:0000256" key="6">
    <source>
        <dbReference type="ARBA" id="ARBA00022729"/>
    </source>
</evidence>
<keyword evidence="7" id="KW-0378">Hydrolase</keyword>
<evidence type="ECO:0000256" key="1">
    <source>
        <dbReference type="ARBA" id="ARBA00004370"/>
    </source>
</evidence>
<keyword evidence="6" id="KW-0732">Signal</keyword>
<comment type="catalytic activity">
    <reaction evidence="10">
        <text>1D-myo-inositol 1,2,5,6-tetrakisphosphate + H2O = 1D-myo-inositol 1,2,6-trisphosphate + phosphate</text>
        <dbReference type="Rhea" id="RHEA:77119"/>
        <dbReference type="ChEBI" id="CHEBI:15377"/>
        <dbReference type="ChEBI" id="CHEBI:43474"/>
        <dbReference type="ChEBI" id="CHEBI:195535"/>
        <dbReference type="ChEBI" id="CHEBI:195537"/>
        <dbReference type="EC" id="3.1.3.62"/>
    </reaction>
    <physiologicalReaction direction="left-to-right" evidence="10">
        <dbReference type="Rhea" id="RHEA:77120"/>
    </physiologicalReaction>
</comment>
<reference evidence="14 15" key="1">
    <citation type="submission" date="2021-12" db="EMBL/GenBank/DDBJ databases">
        <title>Genome seq of P8.</title>
        <authorList>
            <person name="Seo T."/>
        </authorList>
    </citation>
    <scope>NUCLEOTIDE SEQUENCE [LARGE SCALE GENOMIC DNA]</scope>
    <source>
        <strain evidence="14 15">P8</strain>
    </source>
</reference>
<evidence type="ECO:0000256" key="12">
    <source>
        <dbReference type="ARBA" id="ARBA00043691"/>
    </source>
</evidence>
<dbReference type="PANTHER" id="PTHR20963:SF8">
    <property type="entry name" value="MULTIPLE INOSITOL POLYPHOSPHATE PHOSPHATASE 1"/>
    <property type="match status" value="1"/>
</dbReference>
<evidence type="ECO:0000256" key="11">
    <source>
        <dbReference type="ARBA" id="ARBA00043671"/>
    </source>
</evidence>
<evidence type="ECO:0000313" key="15">
    <source>
        <dbReference type="Proteomes" id="UP001200741"/>
    </source>
</evidence>
<dbReference type="SUPFAM" id="SSF53254">
    <property type="entry name" value="Phosphoglycerate mutase-like"/>
    <property type="match status" value="1"/>
</dbReference>
<evidence type="ECO:0000256" key="10">
    <source>
        <dbReference type="ARBA" id="ARBA00043668"/>
    </source>
</evidence>
<accession>A0ABS8Y5Q0</accession>
<evidence type="ECO:0000313" key="14">
    <source>
        <dbReference type="EMBL" id="MCE4557850.1"/>
    </source>
</evidence>
<gene>
    <name evidence="14" type="ORF">LXT13_26005</name>
</gene>
<evidence type="ECO:0000256" key="8">
    <source>
        <dbReference type="ARBA" id="ARBA00023136"/>
    </source>
</evidence>
<name>A0ABS8Y5Q0_9BURK</name>
<dbReference type="Gene3D" id="3.40.50.1240">
    <property type="entry name" value="Phosphoglycerate mutase-like"/>
    <property type="match status" value="1"/>
</dbReference>
<evidence type="ECO:0000256" key="7">
    <source>
        <dbReference type="ARBA" id="ARBA00022801"/>
    </source>
</evidence>
<dbReference type="InterPro" id="IPR029033">
    <property type="entry name" value="His_PPase_superfam"/>
</dbReference>
<dbReference type="CDD" id="cd07061">
    <property type="entry name" value="HP_HAP_like"/>
    <property type="match status" value="1"/>
</dbReference>
<comment type="caution">
    <text evidence="14">The sequence shown here is derived from an EMBL/GenBank/DDBJ whole genome shotgun (WGS) entry which is preliminary data.</text>
</comment>
<evidence type="ECO:0000256" key="5">
    <source>
        <dbReference type="ARBA" id="ARBA00018097"/>
    </source>
</evidence>
<evidence type="ECO:0000256" key="9">
    <source>
        <dbReference type="ARBA" id="ARBA00031642"/>
    </source>
</evidence>
<comment type="catalytic activity">
    <reaction evidence="12">
        <text>1D-myo-inositol hexakisphosphate + H2O = 1D-myo-inositol 1,2,4,5,6-pentakisphosphate + phosphate</text>
        <dbReference type="Rhea" id="RHEA:16989"/>
        <dbReference type="ChEBI" id="CHEBI:15377"/>
        <dbReference type="ChEBI" id="CHEBI:43474"/>
        <dbReference type="ChEBI" id="CHEBI:57798"/>
        <dbReference type="ChEBI" id="CHEBI:58130"/>
        <dbReference type="EC" id="3.1.3.62"/>
    </reaction>
    <physiologicalReaction direction="left-to-right" evidence="12">
        <dbReference type="Rhea" id="RHEA:16990"/>
    </physiologicalReaction>
</comment>
<dbReference type="EMBL" id="JAJTWU010000013">
    <property type="protein sequence ID" value="MCE4557850.1"/>
    <property type="molecule type" value="Genomic_DNA"/>
</dbReference>
<proteinExistence type="inferred from homology"/>
<protein>
    <recommendedName>
        <fullName evidence="5">Multiple inositol polyphosphate phosphatase 1</fullName>
        <ecNumber evidence="4">3.1.3.62</ecNumber>
        <ecNumber evidence="3">3.1.3.80</ecNumber>
    </recommendedName>
    <alternativeName>
        <fullName evidence="9">2,3-bisphosphoglycerate 3-phosphatase</fullName>
    </alternativeName>
</protein>
<comment type="similarity">
    <text evidence="2">Belongs to the histidine acid phosphatase family. MINPP1 subfamily.</text>
</comment>
<dbReference type="EC" id="3.1.3.80" evidence="3"/>
<evidence type="ECO:0000256" key="13">
    <source>
        <dbReference type="ARBA" id="ARBA00043832"/>
    </source>
</evidence>
<dbReference type="PANTHER" id="PTHR20963">
    <property type="entry name" value="MULTIPLE INOSITOL POLYPHOSPHATE PHOSPHATASE-RELATED"/>
    <property type="match status" value="1"/>
</dbReference>
<evidence type="ECO:0000256" key="4">
    <source>
        <dbReference type="ARBA" id="ARBA00013040"/>
    </source>
</evidence>
<dbReference type="Proteomes" id="UP001200741">
    <property type="component" value="Unassembled WGS sequence"/>
</dbReference>
<comment type="catalytic activity">
    <reaction evidence="13">
        <text>(2R)-2,3-bisphosphoglycerate + H2O = (2R)-2-phosphoglycerate + phosphate</text>
        <dbReference type="Rhea" id="RHEA:27381"/>
        <dbReference type="ChEBI" id="CHEBI:15377"/>
        <dbReference type="ChEBI" id="CHEBI:43474"/>
        <dbReference type="ChEBI" id="CHEBI:58248"/>
        <dbReference type="ChEBI" id="CHEBI:58289"/>
        <dbReference type="EC" id="3.1.3.80"/>
    </reaction>
    <physiologicalReaction direction="left-to-right" evidence="13">
        <dbReference type="Rhea" id="RHEA:27382"/>
    </physiologicalReaction>
</comment>
<keyword evidence="8" id="KW-0472">Membrane</keyword>
<organism evidence="14 15">
    <name type="scientific">Pelomonas cellulosilytica</name>
    <dbReference type="NCBI Taxonomy" id="2906762"/>
    <lineage>
        <taxon>Bacteria</taxon>
        <taxon>Pseudomonadati</taxon>
        <taxon>Pseudomonadota</taxon>
        <taxon>Betaproteobacteria</taxon>
        <taxon>Burkholderiales</taxon>
        <taxon>Sphaerotilaceae</taxon>
        <taxon>Roseateles</taxon>
    </lineage>
</organism>